<keyword evidence="7" id="KW-0472">Membrane</keyword>
<evidence type="ECO:0000256" key="2">
    <source>
        <dbReference type="ARBA" id="ARBA00022614"/>
    </source>
</evidence>
<gene>
    <name evidence="10" type="ORF">KI387_022636</name>
</gene>
<evidence type="ECO:0000259" key="9">
    <source>
        <dbReference type="Pfam" id="PF08263"/>
    </source>
</evidence>
<keyword evidence="8" id="KW-0325">Glycoprotein</keyword>
<keyword evidence="3" id="KW-0812">Transmembrane</keyword>
<keyword evidence="5" id="KW-0677">Repeat</keyword>
<evidence type="ECO:0000256" key="8">
    <source>
        <dbReference type="ARBA" id="ARBA00023180"/>
    </source>
</evidence>
<dbReference type="AlphaFoldDB" id="A0AA38G379"/>
<dbReference type="PANTHER" id="PTHR48063">
    <property type="entry name" value="LRR RECEPTOR-LIKE KINASE"/>
    <property type="match status" value="1"/>
</dbReference>
<dbReference type="Pfam" id="PF08263">
    <property type="entry name" value="LRRNT_2"/>
    <property type="match status" value="1"/>
</dbReference>
<keyword evidence="4" id="KW-0732">Signal</keyword>
<evidence type="ECO:0000256" key="6">
    <source>
        <dbReference type="ARBA" id="ARBA00022989"/>
    </source>
</evidence>
<dbReference type="EMBL" id="JAHRHJ020000005">
    <property type="protein sequence ID" value="KAH9314009.1"/>
    <property type="molecule type" value="Genomic_DNA"/>
</dbReference>
<feature type="non-terminal residue" evidence="10">
    <location>
        <position position="60"/>
    </location>
</feature>
<evidence type="ECO:0000256" key="3">
    <source>
        <dbReference type="ARBA" id="ARBA00022692"/>
    </source>
</evidence>
<evidence type="ECO:0000256" key="4">
    <source>
        <dbReference type="ARBA" id="ARBA00022729"/>
    </source>
</evidence>
<dbReference type="GO" id="GO:0016020">
    <property type="term" value="C:membrane"/>
    <property type="evidence" value="ECO:0007669"/>
    <property type="project" value="UniProtKB-SubCell"/>
</dbReference>
<evidence type="ECO:0000256" key="7">
    <source>
        <dbReference type="ARBA" id="ARBA00023136"/>
    </source>
</evidence>
<keyword evidence="2" id="KW-0433">Leucine-rich repeat</keyword>
<organism evidence="10 11">
    <name type="scientific">Taxus chinensis</name>
    <name type="common">Chinese yew</name>
    <name type="synonym">Taxus wallichiana var. chinensis</name>
    <dbReference type="NCBI Taxonomy" id="29808"/>
    <lineage>
        <taxon>Eukaryota</taxon>
        <taxon>Viridiplantae</taxon>
        <taxon>Streptophyta</taxon>
        <taxon>Embryophyta</taxon>
        <taxon>Tracheophyta</taxon>
        <taxon>Spermatophyta</taxon>
        <taxon>Pinopsida</taxon>
        <taxon>Pinidae</taxon>
        <taxon>Conifers II</taxon>
        <taxon>Cupressales</taxon>
        <taxon>Taxaceae</taxon>
        <taxon>Taxus</taxon>
    </lineage>
</organism>
<dbReference type="InterPro" id="IPR046956">
    <property type="entry name" value="RLP23-like"/>
</dbReference>
<comment type="caution">
    <text evidence="10">The sequence shown here is derived from an EMBL/GenBank/DDBJ whole genome shotgun (WGS) entry which is preliminary data.</text>
</comment>
<proteinExistence type="predicted"/>
<feature type="domain" description="Leucine-rich repeat-containing N-terminal plant-type" evidence="9">
    <location>
        <begin position="3"/>
        <end position="40"/>
    </location>
</feature>
<protein>
    <recommendedName>
        <fullName evidence="9">Leucine-rich repeat-containing N-terminal plant-type domain-containing protein</fullName>
    </recommendedName>
</protein>
<evidence type="ECO:0000313" key="10">
    <source>
        <dbReference type="EMBL" id="KAH9314009.1"/>
    </source>
</evidence>
<reference evidence="10 11" key="1">
    <citation type="journal article" date="2021" name="Nat. Plants">
        <title>The Taxus genome provides insights into paclitaxel biosynthesis.</title>
        <authorList>
            <person name="Xiong X."/>
            <person name="Gou J."/>
            <person name="Liao Q."/>
            <person name="Li Y."/>
            <person name="Zhou Q."/>
            <person name="Bi G."/>
            <person name="Li C."/>
            <person name="Du R."/>
            <person name="Wang X."/>
            <person name="Sun T."/>
            <person name="Guo L."/>
            <person name="Liang H."/>
            <person name="Lu P."/>
            <person name="Wu Y."/>
            <person name="Zhang Z."/>
            <person name="Ro D.K."/>
            <person name="Shang Y."/>
            <person name="Huang S."/>
            <person name="Yan J."/>
        </authorList>
    </citation>
    <scope>NUCLEOTIDE SEQUENCE [LARGE SCALE GENOMIC DNA]</scope>
    <source>
        <strain evidence="10">Ta-2019</strain>
    </source>
</reference>
<evidence type="ECO:0000313" key="11">
    <source>
        <dbReference type="Proteomes" id="UP000824469"/>
    </source>
</evidence>
<comment type="subcellular location">
    <subcellularLocation>
        <location evidence="1">Membrane</location>
        <topology evidence="1">Single-pass type I membrane protein</topology>
    </subcellularLocation>
</comment>
<keyword evidence="11" id="KW-1185">Reference proteome</keyword>
<dbReference type="Gene3D" id="3.80.10.10">
    <property type="entry name" value="Ribonuclease Inhibitor"/>
    <property type="match status" value="1"/>
</dbReference>
<evidence type="ECO:0000256" key="1">
    <source>
        <dbReference type="ARBA" id="ARBA00004479"/>
    </source>
</evidence>
<accession>A0AA38G379</accession>
<evidence type="ECO:0000256" key="5">
    <source>
        <dbReference type="ARBA" id="ARBA00022737"/>
    </source>
</evidence>
<keyword evidence="6" id="KW-1133">Transmembrane helix</keyword>
<dbReference type="Proteomes" id="UP000824469">
    <property type="component" value="Unassembled WGS sequence"/>
</dbReference>
<feature type="non-terminal residue" evidence="10">
    <location>
        <position position="1"/>
    </location>
</feature>
<name>A0AA38G379_TAXCH</name>
<dbReference type="PANTHER" id="PTHR48063:SF112">
    <property type="entry name" value="RECEPTOR LIKE PROTEIN 30-LIKE"/>
    <property type="match status" value="1"/>
</dbReference>
<dbReference type="InterPro" id="IPR032675">
    <property type="entry name" value="LRR_dom_sf"/>
</dbReference>
<dbReference type="InterPro" id="IPR013210">
    <property type="entry name" value="LRR_N_plant-typ"/>
</dbReference>
<sequence length="60" mass="6625">CPPQELEALLRFKASMNQSDAELKSWEGNDCCVWRGVRCDEIQMGGHVTKLDLSGLGLST</sequence>